<feature type="compositionally biased region" description="Basic and acidic residues" evidence="1">
    <location>
        <begin position="518"/>
        <end position="527"/>
    </location>
</feature>
<dbReference type="Proteomes" id="UP000235371">
    <property type="component" value="Unassembled WGS sequence"/>
</dbReference>
<accession>A0A2J6SVF2</accession>
<dbReference type="EMBL" id="KZ613859">
    <property type="protein sequence ID" value="PMD54744.1"/>
    <property type="molecule type" value="Genomic_DNA"/>
</dbReference>
<keyword evidence="2" id="KW-1133">Transmembrane helix</keyword>
<dbReference type="AlphaFoldDB" id="A0A2J6SVF2"/>
<sequence length="600" mass="67458">MCDHSESTYSIKTATQLRPEPKDPEKCHIYYVHQNGEILCEPDVQFKPSKNPAQQVTSLKDPDKKKGDIFCGEDRLTLVHLPANDFKSIMDLDIPEADSQTPINWPDPSSIPMPEYFWDKLKNICPYCKCKGGILWRNLYRAEPHFDACFRYFDGKPTAIADSADLAGLAAPTEKMSQQRCFLKLYTLRVPFLACPPVALSLVHHVRAEGKKFVPAREGNVNQEHIFGFIAGFTSLDMGRILTELFTRWQDITGDHLVKATAGMTPRLFMATVLSQYGSVVAQEVIISGRTLVRCDMKLQAALAKLRDAEPGSSDDVTAEIGQMNETLINMNIKLTGTRSTMHYLAESAHTLISGVTTFEQYIHARLSEWRENADSQDLMKALHDMDSCKESIRDNDKLELVRNLIAERDKVIQNVIAGNTSRDGFVMKIIAVLTAFFLPGTFMAIFLTGPMFDFKNTESVVVDFPTKLYWSIAGTITVLLLIGQLFLTFPEWTTNTIDFMGWNRLKNTRLYTEAMKREGEKQKSIMEKNSVVRRGTGKSGLSGKTQNSEQRPGKEPANGMNGPRIENGVQQKGQWQNASSLFGRRSQPTHQVEKGEHAV</sequence>
<feature type="region of interest" description="Disordered" evidence="1">
    <location>
        <begin position="1"/>
        <end position="21"/>
    </location>
</feature>
<dbReference type="GeneID" id="36595366"/>
<feature type="compositionally biased region" description="Polar residues" evidence="1">
    <location>
        <begin position="7"/>
        <end position="16"/>
    </location>
</feature>
<evidence type="ECO:0008006" key="5">
    <source>
        <dbReference type="Google" id="ProtNLM"/>
    </source>
</evidence>
<organism evidence="3 4">
    <name type="scientific">Hyaloscypha bicolor E</name>
    <dbReference type="NCBI Taxonomy" id="1095630"/>
    <lineage>
        <taxon>Eukaryota</taxon>
        <taxon>Fungi</taxon>
        <taxon>Dikarya</taxon>
        <taxon>Ascomycota</taxon>
        <taxon>Pezizomycotina</taxon>
        <taxon>Leotiomycetes</taxon>
        <taxon>Helotiales</taxon>
        <taxon>Hyaloscyphaceae</taxon>
        <taxon>Hyaloscypha</taxon>
        <taxon>Hyaloscypha bicolor</taxon>
    </lineage>
</organism>
<evidence type="ECO:0000313" key="4">
    <source>
        <dbReference type="Proteomes" id="UP000235371"/>
    </source>
</evidence>
<dbReference type="RefSeq" id="XP_024731648.1">
    <property type="nucleotide sequence ID" value="XM_024887290.1"/>
</dbReference>
<dbReference type="OrthoDB" id="3513306at2759"/>
<reference evidence="3 4" key="1">
    <citation type="submission" date="2016-04" db="EMBL/GenBank/DDBJ databases">
        <title>A degradative enzymes factory behind the ericoid mycorrhizal symbiosis.</title>
        <authorList>
            <consortium name="DOE Joint Genome Institute"/>
            <person name="Martino E."/>
            <person name="Morin E."/>
            <person name="Grelet G."/>
            <person name="Kuo A."/>
            <person name="Kohler A."/>
            <person name="Daghino S."/>
            <person name="Barry K."/>
            <person name="Choi C."/>
            <person name="Cichocki N."/>
            <person name="Clum A."/>
            <person name="Copeland A."/>
            <person name="Hainaut M."/>
            <person name="Haridas S."/>
            <person name="Labutti K."/>
            <person name="Lindquist E."/>
            <person name="Lipzen A."/>
            <person name="Khouja H.-R."/>
            <person name="Murat C."/>
            <person name="Ohm R."/>
            <person name="Olson A."/>
            <person name="Spatafora J."/>
            <person name="Veneault-Fourrey C."/>
            <person name="Henrissat B."/>
            <person name="Grigoriev I."/>
            <person name="Martin F."/>
            <person name="Perotto S."/>
        </authorList>
    </citation>
    <scope>NUCLEOTIDE SEQUENCE [LARGE SCALE GENOMIC DNA]</scope>
    <source>
        <strain evidence="3 4">E</strain>
    </source>
</reference>
<dbReference type="InParanoid" id="A0A2J6SVF2"/>
<feature type="transmembrane region" description="Helical" evidence="2">
    <location>
        <begin position="430"/>
        <end position="449"/>
    </location>
</feature>
<keyword evidence="4" id="KW-1185">Reference proteome</keyword>
<evidence type="ECO:0000313" key="3">
    <source>
        <dbReference type="EMBL" id="PMD54744.1"/>
    </source>
</evidence>
<name>A0A2J6SVF2_9HELO</name>
<protein>
    <recommendedName>
        <fullName evidence="5">Cora-domain-containing protein</fullName>
    </recommendedName>
</protein>
<evidence type="ECO:0000256" key="2">
    <source>
        <dbReference type="SAM" id="Phobius"/>
    </source>
</evidence>
<feature type="transmembrane region" description="Helical" evidence="2">
    <location>
        <begin position="469"/>
        <end position="488"/>
    </location>
</feature>
<evidence type="ECO:0000256" key="1">
    <source>
        <dbReference type="SAM" id="MobiDB-lite"/>
    </source>
</evidence>
<feature type="compositionally biased region" description="Polar residues" evidence="1">
    <location>
        <begin position="569"/>
        <end position="591"/>
    </location>
</feature>
<keyword evidence="2" id="KW-0812">Transmembrane</keyword>
<keyword evidence="2" id="KW-0472">Membrane</keyword>
<feature type="region of interest" description="Disordered" evidence="1">
    <location>
        <begin position="518"/>
        <end position="600"/>
    </location>
</feature>
<gene>
    <name evidence="3" type="ORF">K444DRAFT_667388</name>
</gene>
<proteinExistence type="predicted"/>